<evidence type="ECO:0000256" key="3">
    <source>
        <dbReference type="ARBA" id="ARBA00022989"/>
    </source>
</evidence>
<keyword evidence="8" id="KW-1185">Reference proteome</keyword>
<evidence type="ECO:0008006" key="9">
    <source>
        <dbReference type="Google" id="ProtNLM"/>
    </source>
</evidence>
<dbReference type="EMBL" id="BLXT01002845">
    <property type="protein sequence ID" value="GFN98410.1"/>
    <property type="molecule type" value="Genomic_DNA"/>
</dbReference>
<dbReference type="GO" id="GO:0005886">
    <property type="term" value="C:plasma membrane"/>
    <property type="evidence" value="ECO:0007669"/>
    <property type="project" value="TreeGrafter"/>
</dbReference>
<keyword evidence="3 6" id="KW-1133">Transmembrane helix</keyword>
<dbReference type="PANTHER" id="PTHR10671">
    <property type="entry name" value="EPITHELIAL MEMBRANE PROTEIN-RELATED"/>
    <property type="match status" value="1"/>
</dbReference>
<gene>
    <name evidence="7" type="ORF">PoB_002491600</name>
</gene>
<feature type="transmembrane region" description="Helical" evidence="6">
    <location>
        <begin position="226"/>
        <end position="248"/>
    </location>
</feature>
<comment type="caution">
    <text evidence="7">The sequence shown here is derived from an EMBL/GenBank/DDBJ whole genome shotgun (WGS) entry which is preliminary data.</text>
</comment>
<evidence type="ECO:0000256" key="6">
    <source>
        <dbReference type="SAM" id="Phobius"/>
    </source>
</evidence>
<reference evidence="7 8" key="1">
    <citation type="journal article" date="2021" name="Elife">
        <title>Chloroplast acquisition without the gene transfer in kleptoplastic sea slugs, Plakobranchus ocellatus.</title>
        <authorList>
            <person name="Maeda T."/>
            <person name="Takahashi S."/>
            <person name="Yoshida T."/>
            <person name="Shimamura S."/>
            <person name="Takaki Y."/>
            <person name="Nagai Y."/>
            <person name="Toyoda A."/>
            <person name="Suzuki Y."/>
            <person name="Arimoto A."/>
            <person name="Ishii H."/>
            <person name="Satoh N."/>
            <person name="Nishiyama T."/>
            <person name="Hasebe M."/>
            <person name="Maruyama T."/>
            <person name="Minagawa J."/>
            <person name="Obokata J."/>
            <person name="Shigenobu S."/>
        </authorList>
    </citation>
    <scope>NUCLEOTIDE SEQUENCE [LARGE SCALE GENOMIC DNA]</scope>
</reference>
<dbReference type="Gene3D" id="1.20.140.150">
    <property type="match status" value="1"/>
</dbReference>
<evidence type="ECO:0000313" key="7">
    <source>
        <dbReference type="EMBL" id="GFN98410.1"/>
    </source>
</evidence>
<keyword evidence="4 6" id="KW-0472">Membrane</keyword>
<evidence type="ECO:0000256" key="5">
    <source>
        <dbReference type="SAM" id="MobiDB-lite"/>
    </source>
</evidence>
<dbReference type="Proteomes" id="UP000735302">
    <property type="component" value="Unassembled WGS sequence"/>
</dbReference>
<dbReference type="Pfam" id="PF00822">
    <property type="entry name" value="PMP22_Claudin"/>
    <property type="match status" value="1"/>
</dbReference>
<feature type="transmembrane region" description="Helical" evidence="6">
    <location>
        <begin position="71"/>
        <end position="91"/>
    </location>
</feature>
<protein>
    <recommendedName>
        <fullName evidence="9">MARVEL domain-containing protein</fullName>
    </recommendedName>
</protein>
<feature type="region of interest" description="Disordered" evidence="5">
    <location>
        <begin position="1"/>
        <end position="43"/>
    </location>
</feature>
<evidence type="ECO:0000256" key="2">
    <source>
        <dbReference type="ARBA" id="ARBA00022692"/>
    </source>
</evidence>
<feature type="transmembrane region" description="Helical" evidence="6">
    <location>
        <begin position="186"/>
        <end position="206"/>
    </location>
</feature>
<dbReference type="AlphaFoldDB" id="A0AAV3ZV62"/>
<evidence type="ECO:0000256" key="1">
    <source>
        <dbReference type="ARBA" id="ARBA00004141"/>
    </source>
</evidence>
<dbReference type="InterPro" id="IPR004031">
    <property type="entry name" value="PMP22/EMP/MP20/Claudin"/>
</dbReference>
<name>A0AAV3ZV62_9GAST</name>
<comment type="subcellular location">
    <subcellularLocation>
        <location evidence="1">Membrane</location>
        <topology evidence="1">Multi-pass membrane protein</topology>
    </subcellularLocation>
</comment>
<keyword evidence="2 6" id="KW-0812">Transmembrane</keyword>
<sequence>MTYDECDIDDNDDDDDVIGDDGVEDDTDSDGDSDDDTDSGSAGDDMLQYLKMATDECKSLLGRVLFRLGQILLVVGIFCILFGVLTSHWVVRPSVNYTTENIQPNTTLVTKTIGLFLACRQSENDGGRGQCGSVWENTNFVSANTVRFIQFLAVVACILYVVGMALEIVQFLPINKYRNFLAENRLVEMFAGIASVLMLTAMVIFAGEVKNKAERVSGQQDERSGWSYINTLVGVVVCTLALIMMTMLRSLPIQKPGLKGGTWLRVGSQSSERRA</sequence>
<evidence type="ECO:0000256" key="4">
    <source>
        <dbReference type="ARBA" id="ARBA00023136"/>
    </source>
</evidence>
<proteinExistence type="predicted"/>
<feature type="transmembrane region" description="Helical" evidence="6">
    <location>
        <begin position="148"/>
        <end position="174"/>
    </location>
</feature>
<feature type="compositionally biased region" description="Acidic residues" evidence="5">
    <location>
        <begin position="1"/>
        <end position="38"/>
    </location>
</feature>
<evidence type="ECO:0000313" key="8">
    <source>
        <dbReference type="Proteomes" id="UP000735302"/>
    </source>
</evidence>
<organism evidence="7 8">
    <name type="scientific">Plakobranchus ocellatus</name>
    <dbReference type="NCBI Taxonomy" id="259542"/>
    <lineage>
        <taxon>Eukaryota</taxon>
        <taxon>Metazoa</taxon>
        <taxon>Spiralia</taxon>
        <taxon>Lophotrochozoa</taxon>
        <taxon>Mollusca</taxon>
        <taxon>Gastropoda</taxon>
        <taxon>Heterobranchia</taxon>
        <taxon>Euthyneura</taxon>
        <taxon>Panpulmonata</taxon>
        <taxon>Sacoglossa</taxon>
        <taxon>Placobranchoidea</taxon>
        <taxon>Plakobranchidae</taxon>
        <taxon>Plakobranchus</taxon>
    </lineage>
</organism>
<accession>A0AAV3ZV62</accession>
<dbReference type="PANTHER" id="PTHR10671:SF108">
    <property type="entry name" value="CLAUDIN FAMILY PROTEIN-RELATED"/>
    <property type="match status" value="1"/>
</dbReference>
<dbReference type="InterPro" id="IPR050579">
    <property type="entry name" value="PMP-22/EMP/MP20-like"/>
</dbReference>